<organism evidence="2 3">
    <name type="scientific">Solimonas fluminis</name>
    <dbReference type="NCBI Taxonomy" id="2086571"/>
    <lineage>
        <taxon>Bacteria</taxon>
        <taxon>Pseudomonadati</taxon>
        <taxon>Pseudomonadota</taxon>
        <taxon>Gammaproteobacteria</taxon>
        <taxon>Nevskiales</taxon>
        <taxon>Nevskiaceae</taxon>
        <taxon>Solimonas</taxon>
    </lineage>
</organism>
<gene>
    <name evidence="2" type="ORF">C3942_12370</name>
</gene>
<reference evidence="2 3" key="1">
    <citation type="submission" date="2018-02" db="EMBL/GenBank/DDBJ databases">
        <title>Genome sequencing of Solimonas sp. HR-BB.</title>
        <authorList>
            <person name="Lee Y."/>
            <person name="Jeon C.O."/>
        </authorList>
    </citation>
    <scope>NUCLEOTIDE SEQUENCE [LARGE SCALE GENOMIC DNA]</scope>
    <source>
        <strain evidence="2 3">HR-BB</strain>
    </source>
</reference>
<feature type="transmembrane region" description="Helical" evidence="1">
    <location>
        <begin position="225"/>
        <end position="247"/>
    </location>
</feature>
<keyword evidence="1" id="KW-1133">Transmembrane helix</keyword>
<feature type="transmembrane region" description="Helical" evidence="1">
    <location>
        <begin position="267"/>
        <end position="286"/>
    </location>
</feature>
<sequence length="289" mass="33657">MTTATASAASSGRIPGYWFSQNPDKAWGEKFFLSFLPVFLVFNGVVQQMGWLDTGNFWNITQNFLMWVPYCLLLPWWLRRNSGVPATQSYWFKFNVYMAVYVFWCTYFHTEYFFSVLGIRYRFPEVTLYFDSALLGPAEATARETFQKVPPSMYLNAIAFFVVYHTCSVVIMRRVRSLTPNASPLLRKLLWCLTVAVTAFFFAWAETFFYVTEGIKQHVWYVDMTRMLSIGSVCYMLYFLVSFPNVYRLDEEAGGERWSVYRAAMEASAVSMVILFLLDLFAWVYGPIV</sequence>
<protein>
    <recommendedName>
        <fullName evidence="4">Cycloeucalenol cycloisomerase</fullName>
    </recommendedName>
</protein>
<evidence type="ECO:0000256" key="1">
    <source>
        <dbReference type="SAM" id="Phobius"/>
    </source>
</evidence>
<dbReference type="PANTHER" id="PTHR35136">
    <property type="entry name" value="CYCLOEUCALENOL CYCLOISOMERASE"/>
    <property type="match status" value="1"/>
</dbReference>
<accession>A0A2S5TF23</accession>
<dbReference type="PANTHER" id="PTHR35136:SF1">
    <property type="entry name" value="CYCLOEUCALENOL CYCLOISOMERASE"/>
    <property type="match status" value="1"/>
</dbReference>
<feature type="transmembrane region" description="Helical" evidence="1">
    <location>
        <begin position="185"/>
        <end position="205"/>
    </location>
</feature>
<dbReference type="RefSeq" id="WP_104230653.1">
    <property type="nucleotide sequence ID" value="NZ_PSNW01000006.1"/>
</dbReference>
<feature type="transmembrane region" description="Helical" evidence="1">
    <location>
        <begin position="31"/>
        <end position="51"/>
    </location>
</feature>
<proteinExistence type="predicted"/>
<comment type="caution">
    <text evidence="2">The sequence shown here is derived from an EMBL/GenBank/DDBJ whole genome shotgun (WGS) entry which is preliminary data.</text>
</comment>
<dbReference type="EMBL" id="PSNW01000006">
    <property type="protein sequence ID" value="PPE73591.1"/>
    <property type="molecule type" value="Genomic_DNA"/>
</dbReference>
<dbReference type="Proteomes" id="UP000238220">
    <property type="component" value="Unassembled WGS sequence"/>
</dbReference>
<dbReference type="GO" id="GO:0047793">
    <property type="term" value="F:cycloeucalenol cycloisomerase activity"/>
    <property type="evidence" value="ECO:0007669"/>
    <property type="project" value="InterPro"/>
</dbReference>
<keyword evidence="1" id="KW-0472">Membrane</keyword>
<keyword evidence="1" id="KW-0812">Transmembrane</keyword>
<dbReference type="OrthoDB" id="5503027at2"/>
<evidence type="ECO:0008006" key="4">
    <source>
        <dbReference type="Google" id="ProtNLM"/>
    </source>
</evidence>
<keyword evidence="3" id="KW-1185">Reference proteome</keyword>
<dbReference type="InterPro" id="IPR020532">
    <property type="entry name" value="Cycloeucalenol_cycloisomerase"/>
</dbReference>
<feature type="transmembrane region" description="Helical" evidence="1">
    <location>
        <begin position="153"/>
        <end position="173"/>
    </location>
</feature>
<feature type="transmembrane region" description="Helical" evidence="1">
    <location>
        <begin position="57"/>
        <end position="78"/>
    </location>
</feature>
<evidence type="ECO:0000313" key="3">
    <source>
        <dbReference type="Proteomes" id="UP000238220"/>
    </source>
</evidence>
<name>A0A2S5TF23_9GAMM</name>
<evidence type="ECO:0000313" key="2">
    <source>
        <dbReference type="EMBL" id="PPE73591.1"/>
    </source>
</evidence>
<dbReference type="AlphaFoldDB" id="A0A2S5TF23"/>